<feature type="compositionally biased region" description="Basic residues" evidence="1">
    <location>
        <begin position="92"/>
        <end position="103"/>
    </location>
</feature>
<gene>
    <name evidence="2" type="ORF">SMD44_p20076</name>
</gene>
<dbReference type="AlphaFoldDB" id="A0A291W5L9"/>
<dbReference type="EMBL" id="CP023977">
    <property type="protein sequence ID" value="ATM24859.1"/>
    <property type="molecule type" value="Genomic_DNA"/>
</dbReference>
<sequence length="133" mass="14025">MREIESLRAKTRELAAADVLTTRNAALEAAAAKEAADAAAREAAAAALRLFGNDSELVGQLLGIPAEDLEREAKPVTAARAKEVIEGLRVRAGRRPRIRRTRSSHPMAGQEAAPVPPAAPADRDLGDDRSGVV</sequence>
<accession>A0A291W5L9</accession>
<geneLocation type="plasmid" evidence="3">
    <name>pmdjk44.2</name>
</geneLocation>
<name>A0A291W5L9_9ACTN</name>
<feature type="region of interest" description="Disordered" evidence="1">
    <location>
        <begin position="92"/>
        <end position="133"/>
    </location>
</feature>
<evidence type="ECO:0000256" key="1">
    <source>
        <dbReference type="SAM" id="MobiDB-lite"/>
    </source>
</evidence>
<protein>
    <submittedName>
        <fullName evidence="2">Uncharacterized protein</fullName>
    </submittedName>
</protein>
<evidence type="ECO:0000313" key="3">
    <source>
        <dbReference type="Proteomes" id="UP000195880"/>
    </source>
</evidence>
<reference evidence="2 3" key="1">
    <citation type="submission" date="2017-10" db="EMBL/GenBank/DDBJ databases">
        <title>Streptomyces alboflavus Genome sequencing and assembly.</title>
        <authorList>
            <person name="Wang Y."/>
            <person name="Du B."/>
            <person name="Ding Y."/>
            <person name="Liu H."/>
            <person name="Hou Q."/>
            <person name="Liu K."/>
            <person name="Wang C."/>
            <person name="Yao L."/>
        </authorList>
    </citation>
    <scope>NUCLEOTIDE SEQUENCE [LARGE SCALE GENOMIC DNA]</scope>
    <source>
        <strain evidence="2 3">MDJK44</strain>
        <plasmid evidence="3">Plasmid pmdjk44.2</plasmid>
    </source>
</reference>
<dbReference type="KEGG" id="salf:SMD44_p20076"/>
<keyword evidence="2" id="KW-0614">Plasmid</keyword>
<proteinExistence type="predicted"/>
<organism evidence="2 3">
    <name type="scientific">Streptomyces alboflavus</name>
    <dbReference type="NCBI Taxonomy" id="67267"/>
    <lineage>
        <taxon>Bacteria</taxon>
        <taxon>Bacillati</taxon>
        <taxon>Actinomycetota</taxon>
        <taxon>Actinomycetes</taxon>
        <taxon>Kitasatosporales</taxon>
        <taxon>Streptomycetaceae</taxon>
        <taxon>Streptomyces</taxon>
    </lineage>
</organism>
<keyword evidence="3" id="KW-1185">Reference proteome</keyword>
<evidence type="ECO:0000313" key="2">
    <source>
        <dbReference type="EMBL" id="ATM24859.1"/>
    </source>
</evidence>
<feature type="compositionally biased region" description="Basic and acidic residues" evidence="1">
    <location>
        <begin position="121"/>
        <end position="133"/>
    </location>
</feature>
<dbReference type="Proteomes" id="UP000195880">
    <property type="component" value="Plasmid pMDJK44.2"/>
</dbReference>